<organism evidence="1">
    <name type="scientific">Culex pipiens</name>
    <name type="common">House mosquito</name>
    <dbReference type="NCBI Taxonomy" id="7175"/>
    <lineage>
        <taxon>Eukaryota</taxon>
        <taxon>Metazoa</taxon>
        <taxon>Ecdysozoa</taxon>
        <taxon>Arthropoda</taxon>
        <taxon>Hexapoda</taxon>
        <taxon>Insecta</taxon>
        <taxon>Pterygota</taxon>
        <taxon>Neoptera</taxon>
        <taxon>Endopterygota</taxon>
        <taxon>Diptera</taxon>
        <taxon>Nematocera</taxon>
        <taxon>Culicoidea</taxon>
        <taxon>Culicidae</taxon>
        <taxon>Culicinae</taxon>
        <taxon>Culicini</taxon>
        <taxon>Culex</taxon>
        <taxon>Culex</taxon>
    </lineage>
</organism>
<protein>
    <submittedName>
        <fullName evidence="1">(northern house mosquito) hypothetical protein</fullName>
    </submittedName>
</protein>
<evidence type="ECO:0000313" key="1">
    <source>
        <dbReference type="EMBL" id="CAG6458760.1"/>
    </source>
</evidence>
<proteinExistence type="predicted"/>
<name>A0A8D8F5U5_CULPI</name>
<dbReference type="EMBL" id="HBUE01036023">
    <property type="protein sequence ID" value="CAG6458764.1"/>
    <property type="molecule type" value="Transcribed_RNA"/>
</dbReference>
<accession>A0A8D8F5U5</accession>
<sequence length="107" mass="11943">MASRQLLAARNGQFFVGVALQFDDHFGETDLRCRLSRAQDHEKHSDRARLCELAIGEVFEQGGFAHRAISDQDVSKLVVENWLDHRAASAAGSTPERGALTSYLCRR</sequence>
<reference evidence="1" key="1">
    <citation type="submission" date="2021-05" db="EMBL/GenBank/DDBJ databases">
        <authorList>
            <person name="Alioto T."/>
            <person name="Alioto T."/>
            <person name="Gomez Garrido J."/>
        </authorList>
    </citation>
    <scope>NUCLEOTIDE SEQUENCE</scope>
</reference>
<dbReference type="EMBL" id="HBUE01036016">
    <property type="protein sequence ID" value="CAG6458760.1"/>
    <property type="molecule type" value="Transcribed_RNA"/>
</dbReference>
<dbReference type="EMBL" id="HBUE01036022">
    <property type="protein sequence ID" value="CAG6458763.1"/>
    <property type="molecule type" value="Transcribed_RNA"/>
</dbReference>
<dbReference type="AlphaFoldDB" id="A0A8D8F5U5"/>